<evidence type="ECO:0000313" key="3">
    <source>
        <dbReference type="Proteomes" id="UP000249891"/>
    </source>
</evidence>
<sequence length="306" mass="36870">MKQLILYLLLFCSCAIMAQEQKYILLDSITNNYTVKKYTLSTLPYKVDYEIEIYNVFSKNYGKDLDSDFIVLFSVLPDLESKNSWQEIPFDMLQKKYMPAKKLFDRIYRRTYEMDSKKDDNTTLSLVKKVKNKYFVAKNCRINEFFCTNIPSEMSVATGRYIIDTNQATMPVSVLRSLYKKRYPNEVFPLDDKHWIVPKYLEHIYLENVEEKEGDTIYYFYLYATYFVESFDKFAYIKDRGIVAASYYEFFFPIGCKTPISGDWIKLRTPYKKELFWAEELKKEWAEKEKAWKKEREREEKEFNRL</sequence>
<evidence type="ECO:0000256" key="1">
    <source>
        <dbReference type="SAM" id="SignalP"/>
    </source>
</evidence>
<proteinExistence type="predicted"/>
<feature type="signal peptide" evidence="1">
    <location>
        <begin position="1"/>
        <end position="18"/>
    </location>
</feature>
<evidence type="ECO:0000313" key="2">
    <source>
        <dbReference type="EMBL" id="SQA77249.1"/>
    </source>
</evidence>
<gene>
    <name evidence="2" type="ORF">NCTC11546_00451</name>
</gene>
<protein>
    <submittedName>
        <fullName evidence="2">Uncharacterized protein</fullName>
    </submittedName>
</protein>
<dbReference type="AlphaFoldDB" id="A0A2X2THY1"/>
<dbReference type="Proteomes" id="UP000249891">
    <property type="component" value="Unassembled WGS sequence"/>
</dbReference>
<reference evidence="2 3" key="1">
    <citation type="submission" date="2018-06" db="EMBL/GenBank/DDBJ databases">
        <authorList>
            <consortium name="Pathogen Informatics"/>
            <person name="Doyle S."/>
        </authorList>
    </citation>
    <scope>NUCLEOTIDE SEQUENCE [LARGE SCALE GENOMIC DNA]</scope>
    <source>
        <strain evidence="2 3">NCTC11546</strain>
    </source>
</reference>
<dbReference type="EMBL" id="UARG01000017">
    <property type="protein sequence ID" value="SQA77249.1"/>
    <property type="molecule type" value="Genomic_DNA"/>
</dbReference>
<name>A0A2X2THY1_CAPOC</name>
<feature type="chain" id="PRO_5016012518" evidence="1">
    <location>
        <begin position="19"/>
        <end position="306"/>
    </location>
</feature>
<dbReference type="RefSeq" id="WP_128090812.1">
    <property type="nucleotide sequence ID" value="NZ_UARG01000017.1"/>
</dbReference>
<accession>A0A2X2THY1</accession>
<organism evidence="2 3">
    <name type="scientific">Capnocytophaga ochracea</name>
    <dbReference type="NCBI Taxonomy" id="1018"/>
    <lineage>
        <taxon>Bacteria</taxon>
        <taxon>Pseudomonadati</taxon>
        <taxon>Bacteroidota</taxon>
        <taxon>Flavobacteriia</taxon>
        <taxon>Flavobacteriales</taxon>
        <taxon>Flavobacteriaceae</taxon>
        <taxon>Capnocytophaga</taxon>
    </lineage>
</organism>
<keyword evidence="1" id="KW-0732">Signal</keyword>